<comment type="caution">
    <text evidence="6">The sequence shown here is derived from an EMBL/GenBank/DDBJ whole genome shotgun (WGS) entry which is preliminary data.</text>
</comment>
<dbReference type="EC" id="3.2.2.6" evidence="1"/>
<evidence type="ECO:0000256" key="1">
    <source>
        <dbReference type="ARBA" id="ARBA00011982"/>
    </source>
</evidence>
<sequence>MALRPSSSTSRWTYDVFLSFRGEDTRTRFTDHLYTALTRSGIHTFRDEDELKIGVEIGPELLKAIENSRFWIIVFSRNYASSTWCLDELAHIIKRSKELGQTVLPVFYDVDPSDVRK</sequence>
<evidence type="ECO:0000313" key="7">
    <source>
        <dbReference type="Proteomes" id="UP001415857"/>
    </source>
</evidence>
<evidence type="ECO:0000256" key="2">
    <source>
        <dbReference type="ARBA" id="ARBA00022801"/>
    </source>
</evidence>
<dbReference type="EMBL" id="JBBPBK010000010">
    <property type="protein sequence ID" value="KAK9277689.1"/>
    <property type="molecule type" value="Genomic_DNA"/>
</dbReference>
<evidence type="ECO:0000256" key="3">
    <source>
        <dbReference type="ARBA" id="ARBA00023027"/>
    </source>
</evidence>
<dbReference type="PANTHER" id="PTHR32009:SF39">
    <property type="entry name" value="TIR DOMAIN-CONTAINING PROTEIN"/>
    <property type="match status" value="1"/>
</dbReference>
<dbReference type="GO" id="GO:0007165">
    <property type="term" value="P:signal transduction"/>
    <property type="evidence" value="ECO:0007669"/>
    <property type="project" value="InterPro"/>
</dbReference>
<gene>
    <name evidence="6" type="ORF">L1049_007236</name>
</gene>
<keyword evidence="7" id="KW-1185">Reference proteome</keyword>
<dbReference type="PANTHER" id="PTHR32009">
    <property type="entry name" value="TMV RESISTANCE PROTEIN N-LIKE"/>
    <property type="match status" value="1"/>
</dbReference>
<accession>A0AAP0WS86</accession>
<proteinExistence type="predicted"/>
<evidence type="ECO:0000313" key="6">
    <source>
        <dbReference type="EMBL" id="KAK9277689.1"/>
    </source>
</evidence>
<dbReference type="InterPro" id="IPR000157">
    <property type="entry name" value="TIR_dom"/>
</dbReference>
<dbReference type="SUPFAM" id="SSF52200">
    <property type="entry name" value="Toll/Interleukin receptor TIR domain"/>
    <property type="match status" value="1"/>
</dbReference>
<keyword evidence="3" id="KW-0520">NAD</keyword>
<evidence type="ECO:0000256" key="4">
    <source>
        <dbReference type="ARBA" id="ARBA00047304"/>
    </source>
</evidence>
<dbReference type="GO" id="GO:0061809">
    <property type="term" value="F:NAD+ nucleosidase activity, cyclic ADP-ribose generating"/>
    <property type="evidence" value="ECO:0007669"/>
    <property type="project" value="UniProtKB-EC"/>
</dbReference>
<evidence type="ECO:0000259" key="5">
    <source>
        <dbReference type="PROSITE" id="PS50104"/>
    </source>
</evidence>
<comment type="catalytic activity">
    <reaction evidence="4">
        <text>NAD(+) + H2O = ADP-D-ribose + nicotinamide + H(+)</text>
        <dbReference type="Rhea" id="RHEA:16301"/>
        <dbReference type="ChEBI" id="CHEBI:15377"/>
        <dbReference type="ChEBI" id="CHEBI:15378"/>
        <dbReference type="ChEBI" id="CHEBI:17154"/>
        <dbReference type="ChEBI" id="CHEBI:57540"/>
        <dbReference type="ChEBI" id="CHEBI:57967"/>
        <dbReference type="EC" id="3.2.2.6"/>
    </reaction>
    <physiologicalReaction direction="left-to-right" evidence="4">
        <dbReference type="Rhea" id="RHEA:16302"/>
    </physiologicalReaction>
</comment>
<dbReference type="SMART" id="SM00255">
    <property type="entry name" value="TIR"/>
    <property type="match status" value="1"/>
</dbReference>
<dbReference type="PROSITE" id="PS50104">
    <property type="entry name" value="TIR"/>
    <property type="match status" value="1"/>
</dbReference>
<organism evidence="6 7">
    <name type="scientific">Liquidambar formosana</name>
    <name type="common">Formosan gum</name>
    <dbReference type="NCBI Taxonomy" id="63359"/>
    <lineage>
        <taxon>Eukaryota</taxon>
        <taxon>Viridiplantae</taxon>
        <taxon>Streptophyta</taxon>
        <taxon>Embryophyta</taxon>
        <taxon>Tracheophyta</taxon>
        <taxon>Spermatophyta</taxon>
        <taxon>Magnoliopsida</taxon>
        <taxon>eudicotyledons</taxon>
        <taxon>Gunneridae</taxon>
        <taxon>Pentapetalae</taxon>
        <taxon>Saxifragales</taxon>
        <taxon>Altingiaceae</taxon>
        <taxon>Liquidambar</taxon>
    </lineage>
</organism>
<name>A0AAP0WS86_LIQFO</name>
<dbReference type="Proteomes" id="UP001415857">
    <property type="component" value="Unassembled WGS sequence"/>
</dbReference>
<feature type="domain" description="TIR" evidence="5">
    <location>
        <begin position="12"/>
        <end position="117"/>
    </location>
</feature>
<dbReference type="Gene3D" id="3.40.50.10140">
    <property type="entry name" value="Toll/interleukin-1 receptor homology (TIR) domain"/>
    <property type="match status" value="1"/>
</dbReference>
<reference evidence="6 7" key="1">
    <citation type="journal article" date="2024" name="Plant J.">
        <title>Genome sequences and population genomics reveal climatic adaptation and genomic divergence between two closely related sweetgum species.</title>
        <authorList>
            <person name="Xu W.Q."/>
            <person name="Ren C.Q."/>
            <person name="Zhang X.Y."/>
            <person name="Comes H.P."/>
            <person name="Liu X.H."/>
            <person name="Li Y.G."/>
            <person name="Kettle C.J."/>
            <person name="Jalonen R."/>
            <person name="Gaisberger H."/>
            <person name="Ma Y.Z."/>
            <person name="Qiu Y.X."/>
        </authorList>
    </citation>
    <scope>NUCLEOTIDE SEQUENCE [LARGE SCALE GENOMIC DNA]</scope>
    <source>
        <strain evidence="6">Hangzhou</strain>
    </source>
</reference>
<dbReference type="AlphaFoldDB" id="A0AAP0WS86"/>
<protein>
    <recommendedName>
        <fullName evidence="1">ADP-ribosyl cyclase/cyclic ADP-ribose hydrolase</fullName>
        <ecNumber evidence="1">3.2.2.6</ecNumber>
    </recommendedName>
</protein>
<dbReference type="InterPro" id="IPR035897">
    <property type="entry name" value="Toll_tir_struct_dom_sf"/>
</dbReference>
<dbReference type="Pfam" id="PF01582">
    <property type="entry name" value="TIR"/>
    <property type="match status" value="1"/>
</dbReference>
<keyword evidence="2" id="KW-0378">Hydrolase</keyword>